<dbReference type="RefSeq" id="WP_146790446.1">
    <property type="nucleotide sequence ID" value="NZ_BAABIO010000003.1"/>
</dbReference>
<organism evidence="3 4">
    <name type="scientific">Flavisolibacter ginsenosidimutans</name>
    <dbReference type="NCBI Taxonomy" id="661481"/>
    <lineage>
        <taxon>Bacteria</taxon>
        <taxon>Pseudomonadati</taxon>
        <taxon>Bacteroidota</taxon>
        <taxon>Chitinophagia</taxon>
        <taxon>Chitinophagales</taxon>
        <taxon>Chitinophagaceae</taxon>
        <taxon>Flavisolibacter</taxon>
    </lineage>
</organism>
<proteinExistence type="predicted"/>
<evidence type="ECO:0000256" key="1">
    <source>
        <dbReference type="ARBA" id="ARBA00022801"/>
    </source>
</evidence>
<dbReference type="EMBL" id="CP042433">
    <property type="protein sequence ID" value="QEC57774.1"/>
    <property type="molecule type" value="Genomic_DNA"/>
</dbReference>
<dbReference type="SUPFAM" id="SSF51556">
    <property type="entry name" value="Metallo-dependent hydrolases"/>
    <property type="match status" value="1"/>
</dbReference>
<dbReference type="SUPFAM" id="SSF51338">
    <property type="entry name" value="Composite domain of metallo-dependent hydrolases"/>
    <property type="match status" value="1"/>
</dbReference>
<name>A0A5B8UM84_9BACT</name>
<accession>A0A5B8UM84</accession>
<dbReference type="Gene3D" id="3.20.20.140">
    <property type="entry name" value="Metal-dependent hydrolases"/>
    <property type="match status" value="1"/>
</dbReference>
<dbReference type="GO" id="GO:0016810">
    <property type="term" value="F:hydrolase activity, acting on carbon-nitrogen (but not peptide) bonds"/>
    <property type="evidence" value="ECO:0007669"/>
    <property type="project" value="InterPro"/>
</dbReference>
<evidence type="ECO:0000259" key="2">
    <source>
        <dbReference type="Pfam" id="PF01979"/>
    </source>
</evidence>
<evidence type="ECO:0000313" key="3">
    <source>
        <dbReference type="EMBL" id="QEC57774.1"/>
    </source>
</evidence>
<keyword evidence="4" id="KW-1185">Reference proteome</keyword>
<keyword evidence="1 3" id="KW-0378">Hydrolase</keyword>
<reference evidence="3 4" key="1">
    <citation type="journal article" date="2015" name="Int. J. Syst. Evol. Microbiol.">
        <title>Flavisolibacter ginsenosidimutans sp. nov., with ginsenoside-converting activity isolated from soil used for cultivating ginseng.</title>
        <authorList>
            <person name="Zhao Y."/>
            <person name="Liu Q."/>
            <person name="Kang M.S."/>
            <person name="Jin F."/>
            <person name="Yu H."/>
            <person name="Im W.T."/>
        </authorList>
    </citation>
    <scope>NUCLEOTIDE SEQUENCE [LARGE SCALE GENOMIC DNA]</scope>
    <source>
        <strain evidence="3 4">Gsoil 636</strain>
    </source>
</reference>
<dbReference type="InterPro" id="IPR050287">
    <property type="entry name" value="MTA/SAH_deaminase"/>
</dbReference>
<dbReference type="KEGG" id="fgg:FSB75_18310"/>
<dbReference type="PANTHER" id="PTHR43794:SF11">
    <property type="entry name" value="AMIDOHYDROLASE-RELATED DOMAIN-CONTAINING PROTEIN"/>
    <property type="match status" value="1"/>
</dbReference>
<gene>
    <name evidence="3" type="ORF">FSB75_18310</name>
</gene>
<dbReference type="InterPro" id="IPR032466">
    <property type="entry name" value="Metal_Hydrolase"/>
</dbReference>
<sequence>MHYRKIHPDKVFDGHQLLTEQVLIIRDDGVIEAVVPAAEAGEGVECIKGLLTPGFINCHCHLELSHMKGLIPEGTGLVDFVFKVVTQRNAPEEAVLDAVAQAEAAMKAAGIAAVGDICNNTLTLPQKEKGNLHYYNFVEASGWLPAVSEAKFERAKWIYDVFERIQNSSIVPHAPYSVSENLWKAIQPYFQNKVVSIHNQETAFEDEFFLHGTGDFKRMYELMKIDNSHHIPTKKSSLQSYFDKLSDADKIILVHNTFTTQEDIDYVIGSRQSAVGSKPQTFFCLCANANQYIEGAMPPVDLFRKNKCNLVLGTDSLASNWSLSILNEIKTIRKYFPQVSLEEMLRWATVNGAMALNMEDDLGSFEKGKKPGVVLIEEETLNVQEILF</sequence>
<evidence type="ECO:0000313" key="4">
    <source>
        <dbReference type="Proteomes" id="UP000321204"/>
    </source>
</evidence>
<dbReference type="InterPro" id="IPR006680">
    <property type="entry name" value="Amidohydro-rel"/>
</dbReference>
<dbReference type="InterPro" id="IPR011059">
    <property type="entry name" value="Metal-dep_hydrolase_composite"/>
</dbReference>
<dbReference type="Proteomes" id="UP000321204">
    <property type="component" value="Chromosome"/>
</dbReference>
<dbReference type="Pfam" id="PF01979">
    <property type="entry name" value="Amidohydro_1"/>
    <property type="match status" value="1"/>
</dbReference>
<dbReference type="AlphaFoldDB" id="A0A5B8UM84"/>
<dbReference type="OrthoDB" id="9807210at2"/>
<dbReference type="PANTHER" id="PTHR43794">
    <property type="entry name" value="AMINOHYDROLASE SSNA-RELATED"/>
    <property type="match status" value="1"/>
</dbReference>
<protein>
    <submittedName>
        <fullName evidence="3">Amidohydrolase family protein</fullName>
    </submittedName>
</protein>
<feature type="domain" description="Amidohydrolase-related" evidence="2">
    <location>
        <begin position="51"/>
        <end position="376"/>
    </location>
</feature>